<gene>
    <name evidence="1" type="ORF">ACI1P1_10160</name>
</gene>
<protein>
    <submittedName>
        <fullName evidence="1">CidA/LrgA family protein</fullName>
    </submittedName>
</protein>
<comment type="caution">
    <text evidence="1">The sequence shown here is derived from an EMBL/GenBank/DDBJ whole genome shotgun (WGS) entry which is preliminary data.</text>
</comment>
<accession>A0ACC7NY71</accession>
<evidence type="ECO:0000313" key="2">
    <source>
        <dbReference type="Proteomes" id="UP001631969"/>
    </source>
</evidence>
<dbReference type="EMBL" id="JBJURJ010000006">
    <property type="protein sequence ID" value="MFM9328651.1"/>
    <property type="molecule type" value="Genomic_DNA"/>
</dbReference>
<reference evidence="1" key="1">
    <citation type="submission" date="2024-12" db="EMBL/GenBank/DDBJ databases">
        <authorList>
            <person name="Wu N."/>
        </authorList>
    </citation>
    <scope>NUCLEOTIDE SEQUENCE</scope>
    <source>
        <strain evidence="1">P15</strain>
    </source>
</reference>
<evidence type="ECO:0000313" key="1">
    <source>
        <dbReference type="EMBL" id="MFM9328651.1"/>
    </source>
</evidence>
<proteinExistence type="predicted"/>
<name>A0ACC7NY71_9BACL</name>
<organism evidence="1 2">
    <name type="scientific">Paenibacillus mesotrionivorans</name>
    <dbReference type="NCBI Taxonomy" id="3160968"/>
    <lineage>
        <taxon>Bacteria</taxon>
        <taxon>Bacillati</taxon>
        <taxon>Bacillota</taxon>
        <taxon>Bacilli</taxon>
        <taxon>Bacillales</taxon>
        <taxon>Paenibacillaceae</taxon>
        <taxon>Paenibacillus</taxon>
    </lineage>
</organism>
<dbReference type="Proteomes" id="UP001631969">
    <property type="component" value="Unassembled WGS sequence"/>
</dbReference>
<keyword evidence="2" id="KW-1185">Reference proteome</keyword>
<sequence>MKPLLRGFGQVVCFILYSMLINAVTSALHLPVPGSIVGIVLLFALLHFKVIKLEWVDLGSKWLLAEMLLFFIPPVVGIVEYKDLMLQNGLRIALVIVFSILCVMVITGLIAEKLSTHEGKRQS</sequence>